<accession>A9DVI5</accession>
<reference evidence="1 2" key="1">
    <citation type="journal article" date="2011" name="J. Bacteriol.">
        <title>Genome sequence of the algicidal bacterium Kordia algicida OT-1.</title>
        <authorList>
            <person name="Lee H.S."/>
            <person name="Kang S.G."/>
            <person name="Kwon K.K."/>
            <person name="Lee J.H."/>
            <person name="Kim S.J."/>
        </authorList>
    </citation>
    <scope>NUCLEOTIDE SEQUENCE [LARGE SCALE GENOMIC DNA]</scope>
    <source>
        <strain evidence="1 2">OT-1</strain>
    </source>
</reference>
<evidence type="ECO:0000313" key="1">
    <source>
        <dbReference type="EMBL" id="EDP96426.1"/>
    </source>
</evidence>
<protein>
    <submittedName>
        <fullName evidence="1">Uncharacterized protein</fullName>
    </submittedName>
</protein>
<dbReference type="RefSeq" id="WP_007093256.1">
    <property type="nucleotide sequence ID" value="NZ_CP142125.1"/>
</dbReference>
<dbReference type="AlphaFoldDB" id="A9DVI5"/>
<evidence type="ECO:0000313" key="2">
    <source>
        <dbReference type="Proteomes" id="UP000002945"/>
    </source>
</evidence>
<dbReference type="STRING" id="391587.KAOT1_03417"/>
<sequence length="57" mass="6158">MKKTKNIKAILGSKVISPLDEVIGGIAGCSPMCDNPTTQCQCQGQQQQLPSEPERRT</sequence>
<dbReference type="Proteomes" id="UP000002945">
    <property type="component" value="Unassembled WGS sequence"/>
</dbReference>
<name>A9DVI5_9FLAO</name>
<comment type="caution">
    <text evidence="1">The sequence shown here is derived from an EMBL/GenBank/DDBJ whole genome shotgun (WGS) entry which is preliminary data.</text>
</comment>
<proteinExistence type="predicted"/>
<dbReference type="HOGENOM" id="CLU_2990797_0_0_10"/>
<gene>
    <name evidence="1" type="ORF">KAOT1_03417</name>
</gene>
<dbReference type="EMBL" id="ABIB01000004">
    <property type="protein sequence ID" value="EDP96426.1"/>
    <property type="molecule type" value="Genomic_DNA"/>
</dbReference>
<keyword evidence="2" id="KW-1185">Reference proteome</keyword>
<organism evidence="1 2">
    <name type="scientific">Kordia algicida OT-1</name>
    <dbReference type="NCBI Taxonomy" id="391587"/>
    <lineage>
        <taxon>Bacteria</taxon>
        <taxon>Pseudomonadati</taxon>
        <taxon>Bacteroidota</taxon>
        <taxon>Flavobacteriia</taxon>
        <taxon>Flavobacteriales</taxon>
        <taxon>Flavobacteriaceae</taxon>
        <taxon>Kordia</taxon>
    </lineage>
</organism>